<keyword evidence="9" id="KW-0121">Carboxypeptidase</keyword>
<evidence type="ECO:0000256" key="2">
    <source>
        <dbReference type="ARBA" id="ARBA00022670"/>
    </source>
</evidence>
<dbReference type="InterPro" id="IPR001261">
    <property type="entry name" value="ArgE/DapE_CS"/>
</dbReference>
<dbReference type="Pfam" id="PF01546">
    <property type="entry name" value="Peptidase_M20"/>
    <property type="match status" value="1"/>
</dbReference>
<dbReference type="CDD" id="cd05674">
    <property type="entry name" value="M20_yscS"/>
    <property type="match status" value="1"/>
</dbReference>
<name>A0A4P9X0Y5_9FUNG</name>
<feature type="active site" description="Proton acceptor" evidence="6">
    <location>
        <position position="187"/>
    </location>
</feature>
<feature type="binding site" evidence="7">
    <location>
        <position position="116"/>
    </location>
    <ligand>
        <name>Zn(2+)</name>
        <dbReference type="ChEBI" id="CHEBI:29105"/>
        <label>2</label>
    </ligand>
</feature>
<dbReference type="GO" id="GO:0000328">
    <property type="term" value="C:fungal-type vacuole lumen"/>
    <property type="evidence" value="ECO:0007669"/>
    <property type="project" value="TreeGrafter"/>
</dbReference>
<feature type="domain" description="Peptidase M20 dimerisation" evidence="8">
    <location>
        <begin position="241"/>
        <end position="387"/>
    </location>
</feature>
<evidence type="ECO:0000313" key="9">
    <source>
        <dbReference type="EMBL" id="RKO97118.1"/>
    </source>
</evidence>
<dbReference type="GO" id="GO:0051603">
    <property type="term" value="P:proteolysis involved in protein catabolic process"/>
    <property type="evidence" value="ECO:0007669"/>
    <property type="project" value="TreeGrafter"/>
</dbReference>
<dbReference type="EMBL" id="ML014390">
    <property type="protein sequence ID" value="RKO98625.1"/>
    <property type="molecule type" value="Genomic_DNA"/>
</dbReference>
<evidence type="ECO:0000256" key="4">
    <source>
        <dbReference type="ARBA" id="ARBA00022801"/>
    </source>
</evidence>
<dbReference type="Proteomes" id="UP000274922">
    <property type="component" value="Unassembled WGS sequence"/>
</dbReference>
<dbReference type="Gene3D" id="3.40.630.10">
    <property type="entry name" value="Zn peptidases"/>
    <property type="match status" value="1"/>
</dbReference>
<feature type="binding site" evidence="7">
    <location>
        <position position="188"/>
    </location>
    <ligand>
        <name>Zn(2+)</name>
        <dbReference type="ChEBI" id="CHEBI:29105"/>
        <label>1</label>
    </ligand>
</feature>
<protein>
    <submittedName>
        <fullName evidence="9">Carboxypeptidase S</fullName>
    </submittedName>
</protein>
<evidence type="ECO:0000259" key="8">
    <source>
        <dbReference type="Pfam" id="PF07687"/>
    </source>
</evidence>
<evidence type="ECO:0000313" key="12">
    <source>
        <dbReference type="Proteomes" id="UP000274922"/>
    </source>
</evidence>
<evidence type="ECO:0000256" key="3">
    <source>
        <dbReference type="ARBA" id="ARBA00022723"/>
    </source>
</evidence>
<dbReference type="PANTHER" id="PTHR45962:SF1">
    <property type="entry name" value="N-FATTY-ACYL-AMINO ACID SYNTHASE_HYDROLASE PM20D1"/>
    <property type="match status" value="1"/>
</dbReference>
<feature type="binding site" evidence="7">
    <location>
        <position position="153"/>
    </location>
    <ligand>
        <name>Zn(2+)</name>
        <dbReference type="ChEBI" id="CHEBI:29105"/>
        <label>2</label>
    </ligand>
</feature>
<dbReference type="PROSITE" id="PS00759">
    <property type="entry name" value="ARGE_DAPE_CPG2_2"/>
    <property type="match status" value="1"/>
</dbReference>
<accession>A0A4P9X0Y5</accession>
<feature type="binding site" evidence="7">
    <location>
        <position position="518"/>
    </location>
    <ligand>
        <name>Zn(2+)</name>
        <dbReference type="ChEBI" id="CHEBI:29105"/>
        <label>1</label>
    </ligand>
</feature>
<feature type="binding site" evidence="7">
    <location>
        <position position="153"/>
    </location>
    <ligand>
        <name>Zn(2+)</name>
        <dbReference type="ChEBI" id="CHEBI:29105"/>
        <label>1</label>
    </ligand>
</feature>
<reference evidence="9" key="3">
    <citation type="submission" date="2018-08" db="EMBL/GenBank/DDBJ databases">
        <title>Leveraging single-cell genomics to expand the Fungal Tree of Life.</title>
        <authorList>
            <consortium name="DOE Joint Genome Institute"/>
            <person name="Ahrendt S.R."/>
            <person name="Quandt C.A."/>
            <person name="Ciobanu D."/>
            <person name="Clum A."/>
            <person name="Salamov A."/>
            <person name="Andreopoulos B."/>
            <person name="Cheng J.-F."/>
            <person name="Woyke T."/>
            <person name="Pelin A."/>
            <person name="Henrissat B."/>
            <person name="Reynolds N."/>
            <person name="Benny G.L."/>
            <person name="Smith M.E."/>
            <person name="James T.Y."/>
            <person name="Grigoriev I.V."/>
        </authorList>
    </citation>
    <scope>NUCLEOTIDE SEQUENCE</scope>
    <source>
        <strain evidence="9">ATCC 52028</strain>
    </source>
</reference>
<reference evidence="11 12" key="1">
    <citation type="journal article" date="2018" name="Nat. Microbiol.">
        <title>Leveraging single-cell genomics to expand the fungal tree of life.</title>
        <authorList>
            <person name="Ahrendt S.R."/>
            <person name="Quandt C.A."/>
            <person name="Ciobanu D."/>
            <person name="Clum A."/>
            <person name="Salamov A."/>
            <person name="Andreopoulos B."/>
            <person name="Cheng J.F."/>
            <person name="Woyke T."/>
            <person name="Pelin A."/>
            <person name="Henrissat B."/>
            <person name="Reynolds N.K."/>
            <person name="Benny G.L."/>
            <person name="Smith M.E."/>
            <person name="James T.Y."/>
            <person name="Grigoriev I.V."/>
        </authorList>
    </citation>
    <scope>NUCLEOTIDE SEQUENCE [LARGE SCALE GENOMIC DNA]</scope>
    <source>
        <strain evidence="11 12">ATCC 52028</strain>
    </source>
</reference>
<reference evidence="10" key="2">
    <citation type="submission" date="2018-04" db="EMBL/GenBank/DDBJ databases">
        <title>Leveraging single-cell genomics to expand the Fungal Tree of Life.</title>
        <authorList>
            <consortium name="DOE Joint Genome Institute"/>
            <person name="Ahrendt S.R."/>
            <person name="Quandt C.A."/>
            <person name="Ciobanu D."/>
            <person name="Clum A."/>
            <person name="Salamov A."/>
            <person name="Andreopoulos B."/>
            <person name="Cheng J.-F."/>
            <person name="Woyke T."/>
            <person name="Pelin A."/>
            <person name="Henrissat B."/>
            <person name="Benny G.L."/>
            <person name="Smith M.E."/>
            <person name="James T.Y."/>
            <person name="Grigoriev I.V."/>
        </authorList>
    </citation>
    <scope>NUCLEOTIDE SEQUENCE</scope>
    <source>
        <strain evidence="10">ATCC 52028</strain>
    </source>
</reference>
<feature type="binding site" evidence="7">
    <location>
        <position position="216"/>
    </location>
    <ligand>
        <name>Zn(2+)</name>
        <dbReference type="ChEBI" id="CHEBI:29105"/>
        <label>2</label>
    </ligand>
</feature>
<dbReference type="SUPFAM" id="SSF53187">
    <property type="entry name" value="Zn-dependent exopeptidases"/>
    <property type="match status" value="1"/>
</dbReference>
<dbReference type="GO" id="GO:0046872">
    <property type="term" value="F:metal ion binding"/>
    <property type="evidence" value="ECO:0007669"/>
    <property type="project" value="UniProtKB-KW"/>
</dbReference>
<dbReference type="InterPro" id="IPR047177">
    <property type="entry name" value="Pept_M20A"/>
</dbReference>
<dbReference type="InterPro" id="IPR002933">
    <property type="entry name" value="Peptidase_M20"/>
</dbReference>
<dbReference type="InterPro" id="IPR017141">
    <property type="entry name" value="Pept_M20_carboxypep"/>
</dbReference>
<dbReference type="STRING" id="1555241.A0A4P9X0Y5"/>
<keyword evidence="12" id="KW-1185">Reference proteome</keyword>
<dbReference type="PROSITE" id="PS00758">
    <property type="entry name" value="ARGE_DAPE_CPG2_1"/>
    <property type="match status" value="1"/>
</dbReference>
<evidence type="ECO:0000256" key="7">
    <source>
        <dbReference type="PIRSR" id="PIRSR037217-2"/>
    </source>
</evidence>
<keyword evidence="2" id="KW-0645">Protease</keyword>
<dbReference type="Proteomes" id="UP000268535">
    <property type="component" value="Unassembled WGS sequence"/>
</dbReference>
<feature type="active site" evidence="6">
    <location>
        <position position="118"/>
    </location>
</feature>
<dbReference type="SUPFAM" id="SSF55031">
    <property type="entry name" value="Bacterial exopeptidase dimerisation domain"/>
    <property type="match status" value="1"/>
</dbReference>
<dbReference type="OrthoDB" id="3064516at2759"/>
<dbReference type="PANTHER" id="PTHR45962">
    <property type="entry name" value="N-FATTY-ACYL-AMINO ACID SYNTHASE/HYDROLASE PM20D1"/>
    <property type="match status" value="1"/>
</dbReference>
<dbReference type="GO" id="GO:0004181">
    <property type="term" value="F:metallocarboxypeptidase activity"/>
    <property type="evidence" value="ECO:0007669"/>
    <property type="project" value="InterPro"/>
</dbReference>
<dbReference type="EMBL" id="ML009405">
    <property type="protein sequence ID" value="RKO97118.1"/>
    <property type="molecule type" value="Genomic_DNA"/>
</dbReference>
<dbReference type="InterPro" id="IPR036264">
    <property type="entry name" value="Bact_exopeptidase_dim_dom"/>
</dbReference>
<evidence type="ECO:0000313" key="10">
    <source>
        <dbReference type="EMBL" id="RKO98625.1"/>
    </source>
</evidence>
<proteinExistence type="inferred from homology"/>
<sequence length="547" mass="60471">MYHQLTSDDYIQQAAERLSSAVQFPTISYDDMRNHTPHSAFALPNKGKDDDDDLDRRRYAPFARFHEWIIKTYPRVHSSLKREVINSYALVYTWDAAEGAPASTDDGKKPLLLMAHMDVVPVAGYPDHVEGWTYPPFSGRIASGRVWGRGSADTKNSLTAILDAVEALLEAEFKPHRPIVIAFGFDEEISGLSGAGHVMPVLAERYGENGFGMVVDEGMGFDPTLSEEARSKGIEMALVAVAEKGYVDLEITLQTPGGHSSLPPDHTGIGLAALFIAEAEKDAPQSFRPVLERDANPFHASLSCVAAWDPGAPAELRDAVANDDTDALTRFVARDTLYQYMIRTSQAIDVISGGAKVNALPERTTFRVNHRVGMHQSTGAVLTRWAQLGTAFANQWQLEFRLLDEHEALPSLKDDGAHRRGLLTVRPLPGRLEPSPTSPAHTDAKYYQMLAGTIRHVFARHPHANVTAPAADEPHVGSLVLVAPTLMPANTDTRFTWSLTPNIFRFSGVRPDASANVHTVDEYMDIRNHAEVIRFYYELIRNWSALK</sequence>
<evidence type="ECO:0000313" key="11">
    <source>
        <dbReference type="Proteomes" id="UP000268535"/>
    </source>
</evidence>
<dbReference type="InterPro" id="IPR011650">
    <property type="entry name" value="Peptidase_M20_dimer"/>
</dbReference>
<keyword evidence="3 7" id="KW-0479">Metal-binding</keyword>
<organism evidence="10 12">
    <name type="scientific">Caulochytrium protostelioides</name>
    <dbReference type="NCBI Taxonomy" id="1555241"/>
    <lineage>
        <taxon>Eukaryota</taxon>
        <taxon>Fungi</taxon>
        <taxon>Fungi incertae sedis</taxon>
        <taxon>Chytridiomycota</taxon>
        <taxon>Chytridiomycota incertae sedis</taxon>
        <taxon>Chytridiomycetes</taxon>
        <taxon>Caulochytriales</taxon>
        <taxon>Caulochytriaceae</taxon>
        <taxon>Caulochytrium</taxon>
    </lineage>
</organism>
<dbReference type="Pfam" id="PF07687">
    <property type="entry name" value="M20_dimer"/>
    <property type="match status" value="1"/>
</dbReference>
<evidence type="ECO:0000256" key="1">
    <source>
        <dbReference type="ARBA" id="ARBA00006247"/>
    </source>
</evidence>
<keyword evidence="4" id="KW-0378">Hydrolase</keyword>
<dbReference type="Gene3D" id="1.10.150.900">
    <property type="match status" value="1"/>
</dbReference>
<evidence type="ECO:0000256" key="5">
    <source>
        <dbReference type="ARBA" id="ARBA00022833"/>
    </source>
</evidence>
<comment type="similarity">
    <text evidence="1">Belongs to the peptidase M20A family.</text>
</comment>
<keyword evidence="5 7" id="KW-0862">Zinc</keyword>
<dbReference type="AlphaFoldDB" id="A0A4P9X0Y5"/>
<dbReference type="PIRSF" id="PIRSF037217">
    <property type="entry name" value="Carboxypeptidase_S"/>
    <property type="match status" value="1"/>
</dbReference>
<gene>
    <name evidence="9" type="ORF">CAUPRSCDRAFT_6996</name>
    <name evidence="10" type="ORF">CXG81DRAFT_15660</name>
</gene>
<evidence type="ECO:0000256" key="6">
    <source>
        <dbReference type="PIRSR" id="PIRSR037217-1"/>
    </source>
</evidence>